<keyword evidence="1" id="KW-0472">Membrane</keyword>
<proteinExistence type="predicted"/>
<dbReference type="EMBL" id="LNIX01000019">
    <property type="protein sequence ID" value="OXA44564.1"/>
    <property type="molecule type" value="Genomic_DNA"/>
</dbReference>
<comment type="caution">
    <text evidence="2">The sequence shown here is derived from an EMBL/GenBank/DDBJ whole genome shotgun (WGS) entry which is preliminary data.</text>
</comment>
<reference evidence="2 3" key="1">
    <citation type="submission" date="2015-12" db="EMBL/GenBank/DDBJ databases">
        <title>The genome of Folsomia candida.</title>
        <authorList>
            <person name="Faddeeva A."/>
            <person name="Derks M.F."/>
            <person name="Anvar Y."/>
            <person name="Smit S."/>
            <person name="Van Straalen N."/>
            <person name="Roelofs D."/>
        </authorList>
    </citation>
    <scope>NUCLEOTIDE SEQUENCE [LARGE SCALE GENOMIC DNA]</scope>
    <source>
        <strain evidence="2 3">VU population</strain>
        <tissue evidence="2">Whole body</tissue>
    </source>
</reference>
<sequence>MFLSSLSDRVIFLTTCINIVFSITKLSIFSEKNPSREIYLSRNICDIHIITDDFDQLTITTHDPVTLHFTKYPNGTYPPLCIFKIKQLNCILAVTHSSDISAKKSIELFWRSMFSVMHRLLMDDVGYLYTERHIGTDMRSEFYPEHNFVLHFTKLDKLEFQNGTIGSYFAWKLWTHVSSEDCKYYENLIIFHLNSNQLIKYPMTVGKSPIVVPMETMTFTLAIFNLELLQVLYTLAEKSNSTAIGNLGHSSNQPKVIVESEIGSLPIYESRTVQSIIVTNYEGYNFLHCYREPKLSFGIYLKPYQSDLWVCLIISTCFTALAVRLYVARYIPKNKTSFSAVFFFISSLFDEPYSIPLILYKIPLFRAFTTLWLFVALVLVNSYIGMSITDISSPLPSVPLHYFENVTDTGAVCRNLSVCGLAELKKLRSAMSSRKKNVQFLNKAVFAITERLKYDRCPEIKACYEYYDVLTKLLRNAMQAIGKGRISTEILRVGSLLHPQHNHVDIRRQFWIKNVSSEETQSCSKRMVIDLSEMVAAEYEFLRRRFPRREFFLGKENLTPILKVWGFLHTKGLGLDAHFRNLYATGIISKSQENGRTELLRKWYMNMTERTRIDEGSQMNLDGSIQTVFYLILAMFLGASVAFTGEKIYSGGIKWVSI</sequence>
<evidence type="ECO:0000313" key="2">
    <source>
        <dbReference type="EMBL" id="OXA44564.1"/>
    </source>
</evidence>
<keyword evidence="1" id="KW-1133">Transmembrane helix</keyword>
<feature type="transmembrane region" description="Helical" evidence="1">
    <location>
        <begin position="6"/>
        <end position="28"/>
    </location>
</feature>
<organism evidence="2 3">
    <name type="scientific">Folsomia candida</name>
    <name type="common">Springtail</name>
    <dbReference type="NCBI Taxonomy" id="158441"/>
    <lineage>
        <taxon>Eukaryota</taxon>
        <taxon>Metazoa</taxon>
        <taxon>Ecdysozoa</taxon>
        <taxon>Arthropoda</taxon>
        <taxon>Hexapoda</taxon>
        <taxon>Collembola</taxon>
        <taxon>Entomobryomorpha</taxon>
        <taxon>Isotomoidea</taxon>
        <taxon>Isotomidae</taxon>
        <taxon>Proisotominae</taxon>
        <taxon>Folsomia</taxon>
    </lineage>
</organism>
<dbReference type="Proteomes" id="UP000198287">
    <property type="component" value="Unassembled WGS sequence"/>
</dbReference>
<dbReference type="Gene3D" id="1.10.287.70">
    <property type="match status" value="1"/>
</dbReference>
<feature type="transmembrane region" description="Helical" evidence="1">
    <location>
        <begin position="367"/>
        <end position="386"/>
    </location>
</feature>
<dbReference type="AlphaFoldDB" id="A0A226DIA4"/>
<keyword evidence="1" id="KW-0812">Transmembrane</keyword>
<protein>
    <submittedName>
        <fullName evidence="2">Uncharacterized protein</fullName>
    </submittedName>
</protein>
<feature type="transmembrane region" description="Helical" evidence="1">
    <location>
        <begin position="308"/>
        <end position="327"/>
    </location>
</feature>
<feature type="transmembrane region" description="Helical" evidence="1">
    <location>
        <begin position="627"/>
        <end position="645"/>
    </location>
</feature>
<accession>A0A226DIA4</accession>
<keyword evidence="3" id="KW-1185">Reference proteome</keyword>
<gene>
    <name evidence="2" type="ORF">Fcan01_20507</name>
</gene>
<name>A0A226DIA4_FOLCA</name>
<evidence type="ECO:0000313" key="3">
    <source>
        <dbReference type="Proteomes" id="UP000198287"/>
    </source>
</evidence>
<evidence type="ECO:0000256" key="1">
    <source>
        <dbReference type="SAM" id="Phobius"/>
    </source>
</evidence>